<dbReference type="PANTHER" id="PTHR32411:SF53">
    <property type="entry name" value="CYSTEINE-RICH REPEAT SECRETORY PROTEIN 18-RELATED"/>
    <property type="match status" value="1"/>
</dbReference>
<dbReference type="InterPro" id="IPR002902">
    <property type="entry name" value="GNK2"/>
</dbReference>
<protein>
    <submittedName>
        <fullName evidence="8">Cysteine-rich repeat secretory protein 18-like</fullName>
    </submittedName>
</protein>
<feature type="domain" description="Gnk2-homologous" evidence="6">
    <location>
        <begin position="160"/>
        <end position="267"/>
    </location>
</feature>
<dbReference type="Gene3D" id="3.30.430.20">
    <property type="entry name" value="Gnk2 domain, C-X8-C-X2-C motif"/>
    <property type="match status" value="2"/>
</dbReference>
<keyword evidence="4" id="KW-0677">Repeat</keyword>
<dbReference type="Proteomes" id="UP000694864">
    <property type="component" value="Chromosome 15"/>
</dbReference>
<evidence type="ECO:0000256" key="1">
    <source>
        <dbReference type="ARBA" id="ARBA00004613"/>
    </source>
</evidence>
<feature type="domain" description="Gnk2-homologous" evidence="6">
    <location>
        <begin position="39"/>
        <end position="147"/>
    </location>
</feature>
<comment type="subcellular location">
    <subcellularLocation>
        <location evidence="1">Secreted</location>
    </subcellularLocation>
</comment>
<evidence type="ECO:0000313" key="8">
    <source>
        <dbReference type="RefSeq" id="XP_010466461.1"/>
    </source>
</evidence>
<accession>A0ABM0W6P5</accession>
<dbReference type="InterPro" id="IPR050581">
    <property type="entry name" value="CRR_secretory_protein"/>
</dbReference>
<dbReference type="PANTHER" id="PTHR32411">
    <property type="entry name" value="CYSTEINE-RICH REPEAT SECRETORY PROTEIN 38-RELATED"/>
    <property type="match status" value="1"/>
</dbReference>
<evidence type="ECO:0000256" key="4">
    <source>
        <dbReference type="ARBA" id="ARBA00022737"/>
    </source>
</evidence>
<evidence type="ECO:0000256" key="2">
    <source>
        <dbReference type="ARBA" id="ARBA00022525"/>
    </source>
</evidence>
<dbReference type="CDD" id="cd23509">
    <property type="entry name" value="Gnk2-like"/>
    <property type="match status" value="2"/>
</dbReference>
<comment type="similarity">
    <text evidence="5">Belongs to the cysteine-rich repeat secretory protein family.</text>
</comment>
<evidence type="ECO:0000256" key="3">
    <source>
        <dbReference type="ARBA" id="ARBA00022729"/>
    </source>
</evidence>
<reference evidence="7" key="1">
    <citation type="journal article" date="2014" name="Nat. Commun.">
        <title>The emerging biofuel crop Camelina sativa retains a highly undifferentiated hexaploid genome structure.</title>
        <authorList>
            <person name="Kagale S."/>
            <person name="Koh C."/>
            <person name="Nixon J."/>
            <person name="Bollina V."/>
            <person name="Clarke W.E."/>
            <person name="Tuteja R."/>
            <person name="Spillane C."/>
            <person name="Robinson S.J."/>
            <person name="Links M.G."/>
            <person name="Clarke C."/>
            <person name="Higgins E.E."/>
            <person name="Huebert T."/>
            <person name="Sharpe A.G."/>
            <person name="Parkin I.A."/>
        </authorList>
    </citation>
    <scope>NUCLEOTIDE SEQUENCE [LARGE SCALE GENOMIC DNA]</scope>
    <source>
        <strain evidence="7">cv. DH55</strain>
    </source>
</reference>
<sequence>MHSSSSVSKRLILVPILVVVATQLLFLRSVSSLNLTNAYLQHKCLVNQGKYKPGSDYEKALIDIIQGFSDKPKDSYGFRTGFGVTAYGKEPDIVAITFQCRIDSRGPKCASCIVTASSELLRKKCPKDKGALIWYDQCLVEFSSFDTTGQINYDDNFCLTSAKNLSNDVINFFDRVAFLSNLTKLAVTKIDKKIEGVKKPVLYSAGERRFGRNNLYGMVQCSADLSGRGCEECISYYLTHFQECWKPKQGVRVLSRSCSYRYELYPFISAKSPYYTKFLK</sequence>
<evidence type="ECO:0000256" key="5">
    <source>
        <dbReference type="ARBA" id="ARBA00038515"/>
    </source>
</evidence>
<keyword evidence="2" id="KW-0964">Secreted</keyword>
<keyword evidence="3" id="KW-0732">Signal</keyword>
<dbReference type="PROSITE" id="PS51473">
    <property type="entry name" value="GNK2"/>
    <property type="match status" value="2"/>
</dbReference>
<dbReference type="GeneID" id="104746637"/>
<evidence type="ECO:0000313" key="7">
    <source>
        <dbReference type="Proteomes" id="UP000694864"/>
    </source>
</evidence>
<organism evidence="7 8">
    <name type="scientific">Camelina sativa</name>
    <name type="common">False flax</name>
    <name type="synonym">Myagrum sativum</name>
    <dbReference type="NCBI Taxonomy" id="90675"/>
    <lineage>
        <taxon>Eukaryota</taxon>
        <taxon>Viridiplantae</taxon>
        <taxon>Streptophyta</taxon>
        <taxon>Embryophyta</taxon>
        <taxon>Tracheophyta</taxon>
        <taxon>Spermatophyta</taxon>
        <taxon>Magnoliopsida</taxon>
        <taxon>eudicotyledons</taxon>
        <taxon>Gunneridae</taxon>
        <taxon>Pentapetalae</taxon>
        <taxon>rosids</taxon>
        <taxon>malvids</taxon>
        <taxon>Brassicales</taxon>
        <taxon>Brassicaceae</taxon>
        <taxon>Camelineae</taxon>
        <taxon>Camelina</taxon>
    </lineage>
</organism>
<dbReference type="InterPro" id="IPR038408">
    <property type="entry name" value="GNK2_sf"/>
</dbReference>
<evidence type="ECO:0000259" key="6">
    <source>
        <dbReference type="PROSITE" id="PS51473"/>
    </source>
</evidence>
<keyword evidence="7" id="KW-1185">Reference proteome</keyword>
<name>A0ABM0W6P5_CAMSA</name>
<gene>
    <name evidence="8" type="primary">LOC104746637</name>
</gene>
<reference evidence="8" key="2">
    <citation type="submission" date="2025-08" db="UniProtKB">
        <authorList>
            <consortium name="RefSeq"/>
        </authorList>
    </citation>
    <scope>IDENTIFICATION</scope>
    <source>
        <tissue evidence="8">Leaf</tissue>
    </source>
</reference>
<dbReference type="Pfam" id="PF01657">
    <property type="entry name" value="Stress-antifung"/>
    <property type="match status" value="2"/>
</dbReference>
<proteinExistence type="inferred from homology"/>
<dbReference type="RefSeq" id="XP_010466461.1">
    <property type="nucleotide sequence ID" value="XM_010468159.1"/>
</dbReference>